<protein>
    <submittedName>
        <fullName evidence="1">Uncharacterized protein</fullName>
    </submittedName>
</protein>
<proteinExistence type="predicted"/>
<name>A0A150M4H4_9BACI</name>
<accession>A0A150M4H4</accession>
<dbReference type="EMBL" id="LQYT01000043">
    <property type="protein sequence ID" value="KYD19261.1"/>
    <property type="molecule type" value="Genomic_DNA"/>
</dbReference>
<sequence>MFHQKVAVGCLYLTFEGLKQNDVQGLGLKWEVFVSYL</sequence>
<gene>
    <name evidence="1" type="ORF">B4135_2185</name>
</gene>
<dbReference type="AlphaFoldDB" id="A0A150M4H4"/>
<dbReference type="Proteomes" id="UP000075683">
    <property type="component" value="Unassembled WGS sequence"/>
</dbReference>
<organism evidence="1 2">
    <name type="scientific">Caldibacillus debilis</name>
    <dbReference type="NCBI Taxonomy" id="301148"/>
    <lineage>
        <taxon>Bacteria</taxon>
        <taxon>Bacillati</taxon>
        <taxon>Bacillota</taxon>
        <taxon>Bacilli</taxon>
        <taxon>Bacillales</taxon>
        <taxon>Bacillaceae</taxon>
        <taxon>Caldibacillus</taxon>
    </lineage>
</organism>
<reference evidence="1 2" key="1">
    <citation type="submission" date="2016-01" db="EMBL/GenBank/DDBJ databases">
        <title>Draft Genome Sequences of Seven Thermophilic Sporeformers Isolated from Foods.</title>
        <authorList>
            <person name="Berendsen E.M."/>
            <person name="Wells-Bennik M.H."/>
            <person name="Krawcyk A.O."/>
            <person name="De Jong A."/>
            <person name="Holsappel S."/>
            <person name="Eijlander R.T."/>
            <person name="Kuipers O.P."/>
        </authorList>
    </citation>
    <scope>NUCLEOTIDE SEQUENCE [LARGE SCALE GENOMIC DNA]</scope>
    <source>
        <strain evidence="1 2">B4135</strain>
    </source>
</reference>
<evidence type="ECO:0000313" key="1">
    <source>
        <dbReference type="EMBL" id="KYD19261.1"/>
    </source>
</evidence>
<comment type="caution">
    <text evidence="1">The sequence shown here is derived from an EMBL/GenBank/DDBJ whole genome shotgun (WGS) entry which is preliminary data.</text>
</comment>
<evidence type="ECO:0000313" key="2">
    <source>
        <dbReference type="Proteomes" id="UP000075683"/>
    </source>
</evidence>